<dbReference type="RefSeq" id="WP_121587944.1">
    <property type="nucleotide sequence ID" value="NZ_RCIW01000003.1"/>
</dbReference>
<dbReference type="AlphaFoldDB" id="A0A8B3FPA3"/>
<accession>A0A8B3FPA3</accession>
<proteinExistence type="predicted"/>
<evidence type="ECO:0008006" key="4">
    <source>
        <dbReference type="Google" id="ProtNLM"/>
    </source>
</evidence>
<feature type="region of interest" description="Disordered" evidence="1">
    <location>
        <begin position="1"/>
        <end position="22"/>
    </location>
</feature>
<organism evidence="2 3">
    <name type="scientific">Propionibacterium australiense</name>
    <dbReference type="NCBI Taxonomy" id="119981"/>
    <lineage>
        <taxon>Bacteria</taxon>
        <taxon>Bacillati</taxon>
        <taxon>Actinomycetota</taxon>
        <taxon>Actinomycetes</taxon>
        <taxon>Propionibacteriales</taxon>
        <taxon>Propionibacteriaceae</taxon>
        <taxon>Propionibacterium</taxon>
    </lineage>
</organism>
<dbReference type="EMBL" id="RCIW01000003">
    <property type="protein sequence ID" value="RLP12239.1"/>
    <property type="molecule type" value="Genomic_DNA"/>
</dbReference>
<dbReference type="Proteomes" id="UP000279336">
    <property type="component" value="Unassembled WGS sequence"/>
</dbReference>
<reference evidence="2 3" key="1">
    <citation type="submission" date="2018-10" db="EMBL/GenBank/DDBJ databases">
        <title>Propionibacterium australiense Genome Sequencing and Assembly.</title>
        <authorList>
            <person name="Bernier A.-M."/>
            <person name="Bernard K."/>
        </authorList>
    </citation>
    <scope>NUCLEOTIDE SEQUENCE [LARGE SCALE GENOMIC DNA]</scope>
    <source>
        <strain evidence="2 3">NML98A078</strain>
    </source>
</reference>
<gene>
    <name evidence="2" type="ORF">D7U36_02985</name>
</gene>
<feature type="compositionally biased region" description="Polar residues" evidence="1">
    <location>
        <begin position="1"/>
        <end position="16"/>
    </location>
</feature>
<comment type="caution">
    <text evidence="2">The sequence shown here is derived from an EMBL/GenBank/DDBJ whole genome shotgun (WGS) entry which is preliminary data.</text>
</comment>
<evidence type="ECO:0000256" key="1">
    <source>
        <dbReference type="SAM" id="MobiDB-lite"/>
    </source>
</evidence>
<sequence length="280" mass="29856">MTTEPATSSDLATTTGDAALPDQTPAALGQQVEYAKLLADSGLIPKTYQKQPANVLAAIQYGQALGLDPIVAMNHITVVNGGVSMDAQLMLTLARKAGHTVRLDGDANQATCTIARADDPGHEQTTTWTAELAKQAGLWGNGHWKKNPALMLKYRAATECIRLACPEVLAGITYTPEELKERRGLAVQTTIRQVRADGTKTAADYMKTLGLTGKTFAAFAHRVLPDAQFTRWQDLDAPAQQRVLDAAATWAATGTDPTSTETVTAEIINPETGEIEGENA</sequence>
<evidence type="ECO:0000313" key="3">
    <source>
        <dbReference type="Proteomes" id="UP000279336"/>
    </source>
</evidence>
<name>A0A8B3FPA3_9ACTN</name>
<dbReference type="OrthoDB" id="3194907at2"/>
<protein>
    <recommendedName>
        <fullName evidence="4">RecT family</fullName>
    </recommendedName>
</protein>
<evidence type="ECO:0000313" key="2">
    <source>
        <dbReference type="EMBL" id="RLP12239.1"/>
    </source>
</evidence>